<dbReference type="Proteomes" id="UP000053096">
    <property type="component" value="Unassembled WGS sequence"/>
</dbReference>
<evidence type="ECO:0000256" key="1">
    <source>
        <dbReference type="SAM" id="MobiDB-lite"/>
    </source>
</evidence>
<feature type="domain" description="Mce/MlaD" evidence="2">
    <location>
        <begin position="44"/>
        <end position="112"/>
    </location>
</feature>
<evidence type="ECO:0000313" key="3">
    <source>
        <dbReference type="EMBL" id="ANY17954.1"/>
    </source>
</evidence>
<dbReference type="EMBL" id="CP016440">
    <property type="protein sequence ID" value="ANY17954.1"/>
    <property type="molecule type" value="Genomic_DNA"/>
</dbReference>
<dbReference type="PANTHER" id="PTHR36698">
    <property type="entry name" value="BLL5892 PROTEIN"/>
    <property type="match status" value="1"/>
</dbReference>
<accession>A0A0J6BXD5</accession>
<dbReference type="OrthoDB" id="5294672at2"/>
<reference evidence="4 5" key="1">
    <citation type="submission" date="2015-09" db="EMBL/GenBank/DDBJ databases">
        <authorList>
            <person name="Jackson K.R."/>
            <person name="Lunt B.L."/>
            <person name="Fisher J.N.B."/>
            <person name="Gardner A.V."/>
            <person name="Bailey M.E."/>
            <person name="Deus L.M."/>
            <person name="Earl A.S."/>
            <person name="Gibby P.D."/>
            <person name="Hartmann K.A."/>
            <person name="Liu J.E."/>
            <person name="Manci A.M."/>
            <person name="Nielsen D.A."/>
            <person name="Solomon M.B."/>
            <person name="Breakwell D.P."/>
            <person name="Burnett S.H."/>
            <person name="Grose J.H."/>
        </authorList>
    </citation>
    <scope>NUCLEOTIDE SEQUENCE [LARGE SCALE GENOMIC DNA]</scope>
    <source>
        <strain evidence="4 5">2789STDY5608636</strain>
    </source>
</reference>
<dbReference type="PANTHER" id="PTHR36698:SF2">
    <property type="entry name" value="MCE_MLAD DOMAIN-CONTAINING PROTEIN"/>
    <property type="match status" value="1"/>
</dbReference>
<feature type="region of interest" description="Disordered" evidence="1">
    <location>
        <begin position="284"/>
        <end position="308"/>
    </location>
</feature>
<dbReference type="KEGG" id="bpdz:BBN53_19930"/>
<evidence type="ECO:0000313" key="4">
    <source>
        <dbReference type="EMBL" id="CUI79951.1"/>
    </source>
</evidence>
<organism evidence="4 5">
    <name type="scientific">Bordetella pseudohinzii</name>
    <dbReference type="NCBI Taxonomy" id="1331258"/>
    <lineage>
        <taxon>Bacteria</taxon>
        <taxon>Pseudomonadati</taxon>
        <taxon>Pseudomonadota</taxon>
        <taxon>Betaproteobacteria</taxon>
        <taxon>Burkholderiales</taxon>
        <taxon>Alcaligenaceae</taxon>
        <taxon>Bordetella</taxon>
    </lineage>
</organism>
<protein>
    <submittedName>
        <fullName evidence="3">Mammalian cell entry protein</fullName>
    </submittedName>
    <submittedName>
        <fullName evidence="4">Virulence factor Mce family protein</fullName>
    </submittedName>
</protein>
<dbReference type="Proteomes" id="UP000092950">
    <property type="component" value="Chromosome"/>
</dbReference>
<evidence type="ECO:0000259" key="2">
    <source>
        <dbReference type="Pfam" id="PF02470"/>
    </source>
</evidence>
<dbReference type="Pfam" id="PF02470">
    <property type="entry name" value="MlaD"/>
    <property type="match status" value="1"/>
</dbReference>
<gene>
    <name evidence="3" type="ORF">BBN53_19930</name>
    <name evidence="4" type="ORF">ERS370011_02293</name>
</gene>
<dbReference type="EMBL" id="CYTV01000005">
    <property type="protein sequence ID" value="CUI79951.1"/>
    <property type="molecule type" value="Genomic_DNA"/>
</dbReference>
<evidence type="ECO:0000313" key="5">
    <source>
        <dbReference type="Proteomes" id="UP000053096"/>
    </source>
</evidence>
<reference evidence="3 6" key="2">
    <citation type="submission" date="2016-07" db="EMBL/GenBank/DDBJ databases">
        <title>Complete genome sequences of Bordetella pseudohinzii.</title>
        <authorList>
            <person name="Spilker T."/>
            <person name="Darrah R."/>
            <person name="LiPuma J.J."/>
        </authorList>
    </citation>
    <scope>NUCLEOTIDE SEQUENCE [LARGE SCALE GENOMIC DNA]</scope>
    <source>
        <strain evidence="3 6">HI4681</strain>
    </source>
</reference>
<dbReference type="RefSeq" id="WP_043207136.1">
    <property type="nucleotide sequence ID" value="NZ_CAJGUP010000229.1"/>
</dbReference>
<proteinExistence type="predicted"/>
<name>A0A0J6BXD5_9BORD</name>
<evidence type="ECO:0000313" key="6">
    <source>
        <dbReference type="Proteomes" id="UP000092950"/>
    </source>
</evidence>
<sequence>MENRSHALLAGIFTLVLLAAAALVAVWVGRDRSTVKLYDIVSSAPVSGLTAQSTVRYQGVPVGKVQSLMLNVNRPGEVRIRIGVSPNTPITASTWAEVGVQGVTGQATIELRDNGGSTELLAAQGKQPPDIPLRPGLFDRLEHRGAALLTKIEDTAEELRQLLSPSNIEALSLTLKNTAEISTQLKEASRDLAPALRRVGPMVDSLGKAATDASALMQSASQSLARLNAPDGPLSTAGRSLQEIARAAARLDRETLPAVTDMAHSVNGAARSAQSALRRVGDTPQSILFGPAPVEPGPGEPGFAGFRR</sequence>
<dbReference type="InterPro" id="IPR003399">
    <property type="entry name" value="Mce/MlaD"/>
</dbReference>
<dbReference type="AlphaFoldDB" id="A0A0J6BXD5"/>
<accession>A0A0M7FEZ7</accession>
<keyword evidence="6" id="KW-1185">Reference proteome</keyword>